<dbReference type="InterPro" id="IPR051473">
    <property type="entry name" value="P2Ox-like"/>
</dbReference>
<organism evidence="7 8">
    <name type="scientific">Kordiimonas sediminis</name>
    <dbReference type="NCBI Taxonomy" id="1735581"/>
    <lineage>
        <taxon>Bacteria</taxon>
        <taxon>Pseudomonadati</taxon>
        <taxon>Pseudomonadota</taxon>
        <taxon>Alphaproteobacteria</taxon>
        <taxon>Kordiimonadales</taxon>
        <taxon>Kordiimonadaceae</taxon>
        <taxon>Kordiimonas</taxon>
    </lineage>
</organism>
<evidence type="ECO:0000256" key="4">
    <source>
        <dbReference type="ARBA" id="ARBA00022827"/>
    </source>
</evidence>
<dbReference type="SUPFAM" id="SSF51905">
    <property type="entry name" value="FAD/NAD(P)-binding domain"/>
    <property type="match status" value="1"/>
</dbReference>
<keyword evidence="5" id="KW-0560">Oxidoreductase</keyword>
<dbReference type="InterPro" id="IPR036188">
    <property type="entry name" value="FAD/NAD-bd_sf"/>
</dbReference>
<accession>A0A919AWA5</accession>
<reference evidence="7" key="1">
    <citation type="journal article" date="2014" name="Int. J. Syst. Evol. Microbiol.">
        <title>Complete genome sequence of Corynebacterium casei LMG S-19264T (=DSM 44701T), isolated from a smear-ripened cheese.</title>
        <authorList>
            <consortium name="US DOE Joint Genome Institute (JGI-PGF)"/>
            <person name="Walter F."/>
            <person name="Albersmeier A."/>
            <person name="Kalinowski J."/>
            <person name="Ruckert C."/>
        </authorList>
    </citation>
    <scope>NUCLEOTIDE SEQUENCE</scope>
    <source>
        <strain evidence="7">KCTC 42590</strain>
    </source>
</reference>
<evidence type="ECO:0000313" key="8">
    <source>
        <dbReference type="Proteomes" id="UP000630923"/>
    </source>
</evidence>
<protein>
    <submittedName>
        <fullName evidence="7">GMC family oxidoreductase</fullName>
    </submittedName>
</protein>
<evidence type="ECO:0000256" key="1">
    <source>
        <dbReference type="ARBA" id="ARBA00001974"/>
    </source>
</evidence>
<evidence type="ECO:0000256" key="2">
    <source>
        <dbReference type="ARBA" id="ARBA00010790"/>
    </source>
</evidence>
<evidence type="ECO:0000256" key="5">
    <source>
        <dbReference type="ARBA" id="ARBA00023002"/>
    </source>
</evidence>
<keyword evidence="4" id="KW-0274">FAD</keyword>
<keyword evidence="8" id="KW-1185">Reference proteome</keyword>
<comment type="cofactor">
    <cofactor evidence="1">
        <name>FAD</name>
        <dbReference type="ChEBI" id="CHEBI:57692"/>
    </cofactor>
</comment>
<dbReference type="Gene3D" id="3.50.50.60">
    <property type="entry name" value="FAD/NAD(P)-binding domain"/>
    <property type="match status" value="2"/>
</dbReference>
<reference evidence="7" key="2">
    <citation type="submission" date="2020-09" db="EMBL/GenBank/DDBJ databases">
        <authorList>
            <person name="Sun Q."/>
            <person name="Kim S."/>
        </authorList>
    </citation>
    <scope>NUCLEOTIDE SEQUENCE</scope>
    <source>
        <strain evidence="7">KCTC 42590</strain>
    </source>
</reference>
<dbReference type="GO" id="GO:0016614">
    <property type="term" value="F:oxidoreductase activity, acting on CH-OH group of donors"/>
    <property type="evidence" value="ECO:0007669"/>
    <property type="project" value="InterPro"/>
</dbReference>
<keyword evidence="3" id="KW-0285">Flavoprotein</keyword>
<gene>
    <name evidence="7" type="ORF">GCM10017044_25840</name>
</gene>
<dbReference type="AlphaFoldDB" id="A0A919AWA5"/>
<dbReference type="Proteomes" id="UP000630923">
    <property type="component" value="Unassembled WGS sequence"/>
</dbReference>
<comment type="similarity">
    <text evidence="2">Belongs to the GMC oxidoreductase family.</text>
</comment>
<evidence type="ECO:0000313" key="7">
    <source>
        <dbReference type="EMBL" id="GHF29411.1"/>
    </source>
</evidence>
<sequence>MIIDLRSIPAGEELACDVCIIGGGVAGIALALEMIGAGVNVILLESGGFDYEEETQDLYRGKDVGIPYFELDLARLRFFGGTSNHWGGWSRPLEPIDFESRDWVTDSGWPISFSEFSAHLGRASEILEIPSYDYDAHQALKSEAPLVGRDYDRDKKELAEFEEAFDLGLFRFSPPTLMGERYRADLESADNIKVLLHANVTDIGTVRSPDTVDSVAVTTLGGHNCTIKPKKVVLAAGGVENARLLLTSNKTHHQGLGNTHDLVGRYFADHVEAHTGYILTSDHSHFFNLTAEHRHETRYSLDLSPSVQRDKKLLNFGFSFHKAPNMSVSAEGVSAAKRLKDNLSKGEWPDHFFSDLGKALMDIDDVISFLGSKSDTDQKGLYVIMNKLEPEPNRDSRVLLGRDKDRLGMPRVELDWQLTELDYRTIIESQKLLGKLVGKAGFGRLKMEWDQDFDGWPANTTGGYHHMGTTRMAATEKQGVVDSNAKVFGISNLFVAGSSVFPTFGKVNPTMNLVALTVRLAHYLKAQLGGKK</sequence>
<dbReference type="PANTHER" id="PTHR42784">
    <property type="entry name" value="PYRANOSE 2-OXIDASE"/>
    <property type="match status" value="1"/>
</dbReference>
<comment type="caution">
    <text evidence="7">The sequence shown here is derived from an EMBL/GenBank/DDBJ whole genome shotgun (WGS) entry which is preliminary data.</text>
</comment>
<dbReference type="EMBL" id="BNCI01000002">
    <property type="protein sequence ID" value="GHF29411.1"/>
    <property type="molecule type" value="Genomic_DNA"/>
</dbReference>
<evidence type="ECO:0000259" key="6">
    <source>
        <dbReference type="Pfam" id="PF05199"/>
    </source>
</evidence>
<dbReference type="PANTHER" id="PTHR42784:SF1">
    <property type="entry name" value="PYRANOSE 2-OXIDASE"/>
    <property type="match status" value="1"/>
</dbReference>
<dbReference type="InterPro" id="IPR007867">
    <property type="entry name" value="GMC_OxRtase_C"/>
</dbReference>
<dbReference type="Pfam" id="PF05199">
    <property type="entry name" value="GMC_oxred_C"/>
    <property type="match status" value="1"/>
</dbReference>
<name>A0A919AWA5_9PROT</name>
<evidence type="ECO:0000256" key="3">
    <source>
        <dbReference type="ARBA" id="ARBA00022630"/>
    </source>
</evidence>
<proteinExistence type="inferred from homology"/>
<feature type="domain" description="Glucose-methanol-choline oxidoreductase C-terminal" evidence="6">
    <location>
        <begin position="392"/>
        <end position="516"/>
    </location>
</feature>
<dbReference type="RefSeq" id="WP_191253585.1">
    <property type="nucleotide sequence ID" value="NZ_BNCI01000002.1"/>
</dbReference>